<keyword evidence="9" id="KW-0804">Transcription</keyword>
<feature type="domain" description="C2H2-type" evidence="13">
    <location>
        <begin position="222"/>
        <end position="250"/>
    </location>
</feature>
<evidence type="ECO:0000256" key="1">
    <source>
        <dbReference type="ARBA" id="ARBA00004123"/>
    </source>
</evidence>
<dbReference type="PROSITE" id="PS50157">
    <property type="entry name" value="ZINC_FINGER_C2H2_2"/>
    <property type="match status" value="9"/>
</dbReference>
<dbReference type="Proteomes" id="UP001152759">
    <property type="component" value="Chromosome 3"/>
</dbReference>
<evidence type="ECO:0000256" key="7">
    <source>
        <dbReference type="ARBA" id="ARBA00023015"/>
    </source>
</evidence>
<comment type="similarity">
    <text evidence="2">Belongs to the krueppel C2H2-type zinc-finger protein family.</text>
</comment>
<dbReference type="FunFam" id="3.30.160.60:FF:000110">
    <property type="entry name" value="Zinc finger protein-like"/>
    <property type="match status" value="1"/>
</dbReference>
<feature type="domain" description="C2H2-type" evidence="13">
    <location>
        <begin position="307"/>
        <end position="334"/>
    </location>
</feature>
<evidence type="ECO:0000256" key="2">
    <source>
        <dbReference type="ARBA" id="ARBA00006991"/>
    </source>
</evidence>
<dbReference type="InterPro" id="IPR050527">
    <property type="entry name" value="Snail/Krueppel_Znf"/>
</dbReference>
<dbReference type="InterPro" id="IPR013087">
    <property type="entry name" value="Znf_C2H2_type"/>
</dbReference>
<feature type="domain" description="C2H2-type" evidence="13">
    <location>
        <begin position="251"/>
        <end position="278"/>
    </location>
</feature>
<comment type="similarity">
    <text evidence="11">Belongs to the snail C2H2-type zinc-finger protein family.</text>
</comment>
<evidence type="ECO:0000256" key="9">
    <source>
        <dbReference type="ARBA" id="ARBA00023163"/>
    </source>
</evidence>
<feature type="domain" description="C2H2-type" evidence="13">
    <location>
        <begin position="419"/>
        <end position="446"/>
    </location>
</feature>
<dbReference type="FunFam" id="3.30.160.60:FF:000624">
    <property type="entry name" value="zinc finger protein 697"/>
    <property type="match status" value="2"/>
</dbReference>
<dbReference type="GO" id="GO:0008270">
    <property type="term" value="F:zinc ion binding"/>
    <property type="evidence" value="ECO:0007669"/>
    <property type="project" value="UniProtKB-KW"/>
</dbReference>
<dbReference type="InterPro" id="IPR036236">
    <property type="entry name" value="Znf_C2H2_sf"/>
</dbReference>
<dbReference type="Pfam" id="PF13894">
    <property type="entry name" value="zf-C2H2_4"/>
    <property type="match status" value="1"/>
</dbReference>
<evidence type="ECO:0000256" key="11">
    <source>
        <dbReference type="ARBA" id="ARBA00037948"/>
    </source>
</evidence>
<feature type="domain" description="C2H2-type" evidence="13">
    <location>
        <begin position="279"/>
        <end position="306"/>
    </location>
</feature>
<dbReference type="FunFam" id="3.30.160.60:FF:000417">
    <property type="entry name" value="Zinc finger protein"/>
    <property type="match status" value="1"/>
</dbReference>
<evidence type="ECO:0000256" key="12">
    <source>
        <dbReference type="PROSITE-ProRule" id="PRU00042"/>
    </source>
</evidence>
<dbReference type="GO" id="GO:0005634">
    <property type="term" value="C:nucleus"/>
    <property type="evidence" value="ECO:0007669"/>
    <property type="project" value="UniProtKB-SubCell"/>
</dbReference>
<feature type="domain" description="C2H2-type" evidence="13">
    <location>
        <begin position="194"/>
        <end position="221"/>
    </location>
</feature>
<evidence type="ECO:0000313" key="15">
    <source>
        <dbReference type="Proteomes" id="UP001152759"/>
    </source>
</evidence>
<keyword evidence="10" id="KW-0539">Nucleus</keyword>
<protein>
    <recommendedName>
        <fullName evidence="13">C2H2-type domain-containing protein</fullName>
    </recommendedName>
</protein>
<keyword evidence="15" id="KW-1185">Reference proteome</keyword>
<proteinExistence type="inferred from homology"/>
<feature type="domain" description="C2H2-type" evidence="13">
    <location>
        <begin position="363"/>
        <end position="390"/>
    </location>
</feature>
<sequence length="500" mass="56508">MEPSVKVKEELNFEEIFVKEEYESPESNSIVQTDVREDPLFIDVKAKSEPGSVLEENVKKECDIGDYDENHVKSLSETSLTVNGKSCEEGTESTTDPLISVECKPEVTFFSEGGSTSLNLDFVEAPSSARNAFMCVFCRHTCHSRLALDKHVLKCKGRESLQYLETIGQQLHSGAFQQLPKTTSRKRKPAERNHICTLCGKAFPAESNLKRHMYMHTGERPFKCDQCDATFNQSGNLQTHQKHRHSDLRPFSCPICSATFNCKATLKLHVIGHSGEKQYECDLCQRKFMRRDSLRAHMRKHSGERPFVCDICQANFGQKGSYTMHMRKHADEKRFGCAHCPARYLQRISLQLHLQKHTGIKPHKCETCGQSFGLKAHLIAHQATHTGEKPYGCPECDAKFARKAYVDYHMRTHTGEKPFACTICSARFASKKGWKSHMAFHESEGAMASEGDEAKWMGHMMSNESEDSTASEEEEAGLKSAMTWFKSESFMASQGEEAID</sequence>
<keyword evidence="4" id="KW-0677">Repeat</keyword>
<keyword evidence="7" id="KW-0805">Transcription regulation</keyword>
<evidence type="ECO:0000256" key="6">
    <source>
        <dbReference type="ARBA" id="ARBA00022833"/>
    </source>
</evidence>
<keyword evidence="3" id="KW-0479">Metal-binding</keyword>
<accession>A0A9P0F338</accession>
<dbReference type="EMBL" id="OU963864">
    <property type="protein sequence ID" value="CAH0387640.1"/>
    <property type="molecule type" value="Genomic_DNA"/>
</dbReference>
<dbReference type="Pfam" id="PF13465">
    <property type="entry name" value="zf-H2C2_2"/>
    <property type="match status" value="1"/>
</dbReference>
<evidence type="ECO:0000256" key="3">
    <source>
        <dbReference type="ARBA" id="ARBA00022723"/>
    </source>
</evidence>
<dbReference type="Pfam" id="PF00096">
    <property type="entry name" value="zf-C2H2"/>
    <property type="match status" value="4"/>
</dbReference>
<dbReference type="GO" id="GO:0000978">
    <property type="term" value="F:RNA polymerase II cis-regulatory region sequence-specific DNA binding"/>
    <property type="evidence" value="ECO:0007669"/>
    <property type="project" value="TreeGrafter"/>
</dbReference>
<gene>
    <name evidence="14" type="ORF">BEMITA_LOCUS6632</name>
</gene>
<dbReference type="SUPFAM" id="SSF57667">
    <property type="entry name" value="beta-beta-alpha zinc fingers"/>
    <property type="match status" value="4"/>
</dbReference>
<dbReference type="PROSITE" id="PS00028">
    <property type="entry name" value="ZINC_FINGER_C2H2_1"/>
    <property type="match status" value="9"/>
</dbReference>
<dbReference type="SMART" id="SM00355">
    <property type="entry name" value="ZnF_C2H2"/>
    <property type="match status" value="10"/>
</dbReference>
<evidence type="ECO:0000256" key="8">
    <source>
        <dbReference type="ARBA" id="ARBA00023125"/>
    </source>
</evidence>
<reference evidence="14" key="1">
    <citation type="submission" date="2021-12" db="EMBL/GenBank/DDBJ databases">
        <authorList>
            <person name="King R."/>
        </authorList>
    </citation>
    <scope>NUCLEOTIDE SEQUENCE</scope>
</reference>
<keyword evidence="6" id="KW-0862">Zinc</keyword>
<keyword evidence="8" id="KW-0238">DNA-binding</keyword>
<organism evidence="14 15">
    <name type="scientific">Bemisia tabaci</name>
    <name type="common">Sweetpotato whitefly</name>
    <name type="synonym">Aleurodes tabaci</name>
    <dbReference type="NCBI Taxonomy" id="7038"/>
    <lineage>
        <taxon>Eukaryota</taxon>
        <taxon>Metazoa</taxon>
        <taxon>Ecdysozoa</taxon>
        <taxon>Arthropoda</taxon>
        <taxon>Hexapoda</taxon>
        <taxon>Insecta</taxon>
        <taxon>Pterygota</taxon>
        <taxon>Neoptera</taxon>
        <taxon>Paraneoptera</taxon>
        <taxon>Hemiptera</taxon>
        <taxon>Sternorrhyncha</taxon>
        <taxon>Aleyrodoidea</taxon>
        <taxon>Aleyrodidae</taxon>
        <taxon>Aleyrodinae</taxon>
        <taxon>Bemisia</taxon>
    </lineage>
</organism>
<dbReference type="Pfam" id="PF12874">
    <property type="entry name" value="zf-met"/>
    <property type="match status" value="1"/>
</dbReference>
<evidence type="ECO:0000256" key="10">
    <source>
        <dbReference type="ARBA" id="ARBA00023242"/>
    </source>
</evidence>
<dbReference type="FunFam" id="3.30.160.60:FF:000761">
    <property type="entry name" value="Zinc finger protein 449"/>
    <property type="match status" value="1"/>
</dbReference>
<evidence type="ECO:0000256" key="5">
    <source>
        <dbReference type="ARBA" id="ARBA00022771"/>
    </source>
</evidence>
<dbReference type="PANTHER" id="PTHR24388">
    <property type="entry name" value="ZINC FINGER PROTEIN"/>
    <property type="match status" value="1"/>
</dbReference>
<feature type="domain" description="C2H2-type" evidence="13">
    <location>
        <begin position="391"/>
        <end position="418"/>
    </location>
</feature>
<dbReference type="Gene3D" id="3.30.160.60">
    <property type="entry name" value="Classic Zinc Finger"/>
    <property type="match status" value="9"/>
</dbReference>
<name>A0A9P0F338_BEMTA</name>
<dbReference type="PANTHER" id="PTHR24388:SF53">
    <property type="entry name" value="CHORION TRANSCRIPTION FACTOR CF2-RELATED"/>
    <property type="match status" value="1"/>
</dbReference>
<dbReference type="FunFam" id="3.30.160.60:FF:000303">
    <property type="entry name" value="Zinc finger protein 41"/>
    <property type="match status" value="1"/>
</dbReference>
<dbReference type="GO" id="GO:0000981">
    <property type="term" value="F:DNA-binding transcription factor activity, RNA polymerase II-specific"/>
    <property type="evidence" value="ECO:0007669"/>
    <property type="project" value="TreeGrafter"/>
</dbReference>
<evidence type="ECO:0000313" key="14">
    <source>
        <dbReference type="EMBL" id="CAH0387640.1"/>
    </source>
</evidence>
<keyword evidence="5 12" id="KW-0863">Zinc-finger</keyword>
<comment type="subcellular location">
    <subcellularLocation>
        <location evidence="1">Nucleus</location>
    </subcellularLocation>
</comment>
<evidence type="ECO:0000256" key="4">
    <source>
        <dbReference type="ARBA" id="ARBA00022737"/>
    </source>
</evidence>
<feature type="domain" description="C2H2-type" evidence="13">
    <location>
        <begin position="335"/>
        <end position="362"/>
    </location>
</feature>
<dbReference type="AlphaFoldDB" id="A0A9P0F338"/>
<evidence type="ECO:0000259" key="13">
    <source>
        <dbReference type="PROSITE" id="PS50157"/>
    </source>
</evidence>
<dbReference type="FunFam" id="3.30.160.60:FF:000367">
    <property type="entry name" value="Zinc finger protein 572"/>
    <property type="match status" value="1"/>
</dbReference>